<keyword evidence="3" id="KW-1185">Reference proteome</keyword>
<protein>
    <recommendedName>
        <fullName evidence="1">Rhodanese domain-containing protein</fullName>
    </recommendedName>
</protein>
<feature type="domain" description="Rhodanese" evidence="1">
    <location>
        <begin position="14"/>
        <end position="101"/>
    </location>
</feature>
<dbReference type="PANTHER" id="PTHR43031:SF1">
    <property type="entry name" value="PYRIDINE NUCLEOTIDE-DISULPHIDE OXIDOREDUCTASE"/>
    <property type="match status" value="1"/>
</dbReference>
<dbReference type="Gene3D" id="3.40.250.10">
    <property type="entry name" value="Rhodanese-like domain"/>
    <property type="match status" value="1"/>
</dbReference>
<reference evidence="3" key="1">
    <citation type="journal article" date="2019" name="Int. J. Syst. Evol. Microbiol.">
        <title>The Global Catalogue of Microorganisms (GCM) 10K type strain sequencing project: providing services to taxonomists for standard genome sequencing and annotation.</title>
        <authorList>
            <consortium name="The Broad Institute Genomics Platform"/>
            <consortium name="The Broad Institute Genome Sequencing Center for Infectious Disease"/>
            <person name="Wu L."/>
            <person name="Ma J."/>
        </authorList>
    </citation>
    <scope>NUCLEOTIDE SEQUENCE [LARGE SCALE GENOMIC DNA]</scope>
    <source>
        <strain evidence="3">JCM 16548</strain>
    </source>
</reference>
<dbReference type="InterPro" id="IPR036873">
    <property type="entry name" value="Rhodanese-like_dom_sf"/>
</dbReference>
<dbReference type="SUPFAM" id="SSF52821">
    <property type="entry name" value="Rhodanese/Cell cycle control phosphatase"/>
    <property type="match status" value="1"/>
</dbReference>
<evidence type="ECO:0000313" key="3">
    <source>
        <dbReference type="Proteomes" id="UP001500051"/>
    </source>
</evidence>
<organism evidence="2 3">
    <name type="scientific">Microlunatus aurantiacus</name>
    <dbReference type="NCBI Taxonomy" id="446786"/>
    <lineage>
        <taxon>Bacteria</taxon>
        <taxon>Bacillati</taxon>
        <taxon>Actinomycetota</taxon>
        <taxon>Actinomycetes</taxon>
        <taxon>Propionibacteriales</taxon>
        <taxon>Propionibacteriaceae</taxon>
        <taxon>Microlunatus</taxon>
    </lineage>
</organism>
<dbReference type="InterPro" id="IPR001307">
    <property type="entry name" value="Thiosulphate_STrfase_CS"/>
</dbReference>
<comment type="caution">
    <text evidence="2">The sequence shown here is derived from an EMBL/GenBank/DDBJ whole genome shotgun (WGS) entry which is preliminary data.</text>
</comment>
<dbReference type="PANTHER" id="PTHR43031">
    <property type="entry name" value="FAD-DEPENDENT OXIDOREDUCTASE"/>
    <property type="match status" value="1"/>
</dbReference>
<evidence type="ECO:0000259" key="1">
    <source>
        <dbReference type="PROSITE" id="PS50206"/>
    </source>
</evidence>
<dbReference type="InterPro" id="IPR050229">
    <property type="entry name" value="GlpE_sulfurtransferase"/>
</dbReference>
<dbReference type="PROSITE" id="PS50206">
    <property type="entry name" value="RHODANESE_3"/>
    <property type="match status" value="1"/>
</dbReference>
<dbReference type="SMART" id="SM00450">
    <property type="entry name" value="RHOD"/>
    <property type="match status" value="1"/>
</dbReference>
<accession>A0ABP7EFJ5</accession>
<dbReference type="EMBL" id="BAAAYX010000023">
    <property type="protein sequence ID" value="GAA3717282.1"/>
    <property type="molecule type" value="Genomic_DNA"/>
</dbReference>
<dbReference type="Pfam" id="PF00581">
    <property type="entry name" value="Rhodanese"/>
    <property type="match status" value="1"/>
</dbReference>
<dbReference type="PROSITE" id="PS00380">
    <property type="entry name" value="RHODANESE_1"/>
    <property type="match status" value="1"/>
</dbReference>
<gene>
    <name evidence="2" type="ORF">GCM10022204_41510</name>
</gene>
<dbReference type="Proteomes" id="UP001500051">
    <property type="component" value="Unassembled WGS sequence"/>
</dbReference>
<proteinExistence type="predicted"/>
<sequence length="107" mass="11337">MRDVTLDDFAAAHATGSAQVVDVREPAEYVAGHVPGATSIPMGQLPDRLNEIHRSEPVFVICQSGGRSSAMTDVLRHHGFDARSVDGGTAAWTASNRPVDTGAPNRK</sequence>
<dbReference type="CDD" id="cd00158">
    <property type="entry name" value="RHOD"/>
    <property type="match status" value="1"/>
</dbReference>
<dbReference type="InterPro" id="IPR001763">
    <property type="entry name" value="Rhodanese-like_dom"/>
</dbReference>
<evidence type="ECO:0000313" key="2">
    <source>
        <dbReference type="EMBL" id="GAA3717282.1"/>
    </source>
</evidence>
<dbReference type="RefSeq" id="WP_344814381.1">
    <property type="nucleotide sequence ID" value="NZ_BAAAYX010000023.1"/>
</dbReference>
<name>A0ABP7EFJ5_9ACTN</name>